<comment type="caution">
    <text evidence="1">The sequence shown here is derived from an EMBL/GenBank/DDBJ whole genome shotgun (WGS) entry which is preliminary data.</text>
</comment>
<name>R8YIT2_ACIPI</name>
<dbReference type="PATRIC" id="fig|1217691.3.peg.1006"/>
<dbReference type="AlphaFoldDB" id="R8YIT2"/>
<reference evidence="1 2" key="1">
    <citation type="submission" date="2013-02" db="EMBL/GenBank/DDBJ databases">
        <title>The Genome Sequence of Acinetobacter sp. ANC 4050.</title>
        <authorList>
            <consortium name="The Broad Institute Genome Sequencing Platform"/>
            <consortium name="The Broad Institute Genome Sequencing Center for Infectious Disease"/>
            <person name="Cerqueira G."/>
            <person name="Feldgarden M."/>
            <person name="Courvalin P."/>
            <person name="Perichon B."/>
            <person name="Grillot-Courvalin C."/>
            <person name="Clermont D."/>
            <person name="Rocha E."/>
            <person name="Yoon E.-J."/>
            <person name="Nemec A."/>
            <person name="Walker B."/>
            <person name="Young S.K."/>
            <person name="Zeng Q."/>
            <person name="Gargeya S."/>
            <person name="Fitzgerald M."/>
            <person name="Haas B."/>
            <person name="Abouelleil A."/>
            <person name="Alvarado L."/>
            <person name="Arachchi H.M."/>
            <person name="Berlin A.M."/>
            <person name="Chapman S.B."/>
            <person name="Dewar J."/>
            <person name="Goldberg J."/>
            <person name="Griggs A."/>
            <person name="Gujja S."/>
            <person name="Hansen M."/>
            <person name="Howarth C."/>
            <person name="Imamovic A."/>
            <person name="Larimer J."/>
            <person name="McCowan C."/>
            <person name="Murphy C."/>
            <person name="Neiman D."/>
            <person name="Pearson M."/>
            <person name="Priest M."/>
            <person name="Roberts A."/>
            <person name="Saif S."/>
            <person name="Shea T."/>
            <person name="Sisk P."/>
            <person name="Sykes S."/>
            <person name="Wortman J."/>
            <person name="Nusbaum C."/>
            <person name="Birren B."/>
        </authorList>
    </citation>
    <scope>NUCLEOTIDE SEQUENCE [LARGE SCALE GENOMIC DNA]</scope>
    <source>
        <strain evidence="1 2">ANC 4050</strain>
    </source>
</reference>
<dbReference type="PROSITE" id="PS51257">
    <property type="entry name" value="PROKAR_LIPOPROTEIN"/>
    <property type="match status" value="1"/>
</dbReference>
<dbReference type="EMBL" id="APQM01000006">
    <property type="protein sequence ID" value="EOQ69330.1"/>
    <property type="molecule type" value="Genomic_DNA"/>
</dbReference>
<protein>
    <submittedName>
        <fullName evidence="1">Uncharacterized protein</fullName>
    </submittedName>
</protein>
<dbReference type="Proteomes" id="UP000014024">
    <property type="component" value="Unassembled WGS sequence"/>
</dbReference>
<evidence type="ECO:0000313" key="1">
    <source>
        <dbReference type="EMBL" id="EOQ69330.1"/>
    </source>
</evidence>
<evidence type="ECO:0000313" key="2">
    <source>
        <dbReference type="Proteomes" id="UP000014024"/>
    </source>
</evidence>
<gene>
    <name evidence="1" type="ORF">F931_01018</name>
</gene>
<accession>R8YIT2</accession>
<dbReference type="HOGENOM" id="CLU_2748569_0_0_6"/>
<sequence length="70" mass="7854">MRKILLLGFVVSLVGCATTPISTTMAKQSPKERLLAYQENKDGYTEVEIARDTGFLGSACYLSVRNYWTF</sequence>
<proteinExistence type="predicted"/>
<dbReference type="RefSeq" id="WP_016141077.1">
    <property type="nucleotide sequence ID" value="NZ_KB976987.1"/>
</dbReference>
<organism evidence="1 2">
    <name type="scientific">Acinetobacter pittii ANC 4050</name>
    <dbReference type="NCBI Taxonomy" id="1217691"/>
    <lineage>
        <taxon>Bacteria</taxon>
        <taxon>Pseudomonadati</taxon>
        <taxon>Pseudomonadota</taxon>
        <taxon>Gammaproteobacteria</taxon>
        <taxon>Moraxellales</taxon>
        <taxon>Moraxellaceae</taxon>
        <taxon>Acinetobacter</taxon>
        <taxon>Acinetobacter calcoaceticus/baumannii complex</taxon>
    </lineage>
</organism>